<organism evidence="13 14">
    <name type="scientific">Mesoterricola sediminis</name>
    <dbReference type="NCBI Taxonomy" id="2927980"/>
    <lineage>
        <taxon>Bacteria</taxon>
        <taxon>Pseudomonadati</taxon>
        <taxon>Acidobacteriota</taxon>
        <taxon>Holophagae</taxon>
        <taxon>Holophagales</taxon>
        <taxon>Holophagaceae</taxon>
        <taxon>Mesoterricola</taxon>
    </lineage>
</organism>
<evidence type="ECO:0000256" key="9">
    <source>
        <dbReference type="PIRSR" id="PIRSR035805-1"/>
    </source>
</evidence>
<dbReference type="PIRSF" id="PIRSF035805">
    <property type="entry name" value="TK_cell"/>
    <property type="match status" value="1"/>
</dbReference>
<keyword evidence="5 8" id="KW-0547">Nucleotide-binding</keyword>
<proteinExistence type="inferred from homology"/>
<dbReference type="Pfam" id="PF00265">
    <property type="entry name" value="TK"/>
    <property type="match status" value="1"/>
</dbReference>
<evidence type="ECO:0000256" key="8">
    <source>
        <dbReference type="HAMAP-Rule" id="MF_00124"/>
    </source>
</evidence>
<feature type="active site" description="Proton acceptor" evidence="8 9">
    <location>
        <position position="89"/>
    </location>
</feature>
<dbReference type="Gene3D" id="3.40.50.300">
    <property type="entry name" value="P-loop containing nucleotide triphosphate hydrolases"/>
    <property type="match status" value="1"/>
</dbReference>
<dbReference type="GO" id="GO:0046104">
    <property type="term" value="P:thymidine metabolic process"/>
    <property type="evidence" value="ECO:0007669"/>
    <property type="project" value="TreeGrafter"/>
</dbReference>
<keyword evidence="8" id="KW-0963">Cytoplasm</keyword>
<keyword evidence="8" id="KW-0862">Zinc</keyword>
<comment type="similarity">
    <text evidence="1 8 12">Belongs to the thymidine kinase family.</text>
</comment>
<reference evidence="13" key="1">
    <citation type="journal article" date="2023" name="Int. J. Syst. Evol. Microbiol.">
        <title>Mesoterricola silvestris gen. nov., sp. nov., Mesoterricola sediminis sp. nov., Geothrix oryzae sp. nov., Geothrix edaphica sp. nov., Geothrix rubra sp. nov., and Geothrix limicola sp. nov., six novel members of Acidobacteriota isolated from soils.</title>
        <authorList>
            <person name="Itoh H."/>
            <person name="Sugisawa Y."/>
            <person name="Mise K."/>
            <person name="Xu Z."/>
            <person name="Kuniyasu M."/>
            <person name="Ushijima N."/>
            <person name="Kawano K."/>
            <person name="Kobayashi E."/>
            <person name="Shiratori Y."/>
            <person name="Masuda Y."/>
            <person name="Senoo K."/>
        </authorList>
    </citation>
    <scope>NUCLEOTIDE SEQUENCE</scope>
    <source>
        <strain evidence="13">W786</strain>
    </source>
</reference>
<dbReference type="Proteomes" id="UP001228113">
    <property type="component" value="Chromosome"/>
</dbReference>
<dbReference type="AlphaFoldDB" id="A0AA48GXT9"/>
<keyword evidence="14" id="KW-1185">Reference proteome</keyword>
<dbReference type="GO" id="GO:0071897">
    <property type="term" value="P:DNA biosynthetic process"/>
    <property type="evidence" value="ECO:0007669"/>
    <property type="project" value="UniProtKB-KW"/>
</dbReference>
<protein>
    <recommendedName>
        <fullName evidence="2 8">Thymidine kinase</fullName>
        <ecNumber evidence="2 8">2.7.1.21</ecNumber>
    </recommendedName>
</protein>
<dbReference type="PANTHER" id="PTHR11441:SF0">
    <property type="entry name" value="THYMIDINE KINASE, CYTOSOLIC"/>
    <property type="match status" value="1"/>
</dbReference>
<evidence type="ECO:0000256" key="1">
    <source>
        <dbReference type="ARBA" id="ARBA00007587"/>
    </source>
</evidence>
<dbReference type="SUPFAM" id="SSF57716">
    <property type="entry name" value="Glucocorticoid receptor-like (DNA-binding domain)"/>
    <property type="match status" value="1"/>
</dbReference>
<dbReference type="Gene3D" id="3.30.60.20">
    <property type="match status" value="1"/>
</dbReference>
<dbReference type="PROSITE" id="PS00603">
    <property type="entry name" value="TK_CELLULAR_TYPE"/>
    <property type="match status" value="1"/>
</dbReference>
<keyword evidence="8" id="KW-0479">Metal-binding</keyword>
<feature type="binding site" evidence="8">
    <location>
        <position position="146"/>
    </location>
    <ligand>
        <name>Zn(2+)</name>
        <dbReference type="ChEBI" id="CHEBI:29105"/>
    </ligand>
</feature>
<comment type="subunit">
    <text evidence="8">Homotetramer.</text>
</comment>
<evidence type="ECO:0000256" key="2">
    <source>
        <dbReference type="ARBA" id="ARBA00012118"/>
    </source>
</evidence>
<feature type="binding site" evidence="8">
    <location>
        <begin position="88"/>
        <end position="91"/>
    </location>
    <ligand>
        <name>ATP</name>
        <dbReference type="ChEBI" id="CHEBI:30616"/>
    </ligand>
</feature>
<dbReference type="KEGG" id="msea:METESE_13380"/>
<feature type="binding site" evidence="8">
    <location>
        <position position="182"/>
    </location>
    <ligand>
        <name>Zn(2+)</name>
        <dbReference type="ChEBI" id="CHEBI:29105"/>
    </ligand>
</feature>
<keyword evidence="4 8" id="KW-0808">Transferase</keyword>
<feature type="binding site" evidence="10">
    <location>
        <position position="178"/>
    </location>
    <ligand>
        <name>substrate</name>
    </ligand>
</feature>
<dbReference type="SUPFAM" id="SSF52540">
    <property type="entry name" value="P-loop containing nucleoside triphosphate hydrolases"/>
    <property type="match status" value="1"/>
</dbReference>
<dbReference type="GO" id="GO:0004797">
    <property type="term" value="F:thymidine kinase activity"/>
    <property type="evidence" value="ECO:0007669"/>
    <property type="project" value="UniProtKB-UniRule"/>
</dbReference>
<name>A0AA48GXT9_9BACT</name>
<dbReference type="PANTHER" id="PTHR11441">
    <property type="entry name" value="THYMIDINE KINASE"/>
    <property type="match status" value="1"/>
</dbReference>
<evidence type="ECO:0000256" key="3">
    <source>
        <dbReference type="ARBA" id="ARBA00022634"/>
    </source>
</evidence>
<dbReference type="RefSeq" id="WP_316411370.1">
    <property type="nucleotide sequence ID" value="NZ_AP027081.1"/>
</dbReference>
<comment type="subcellular location">
    <subcellularLocation>
        <location evidence="8">Cytoplasm</location>
    </subcellularLocation>
</comment>
<feature type="binding site" evidence="8">
    <location>
        <position position="185"/>
    </location>
    <ligand>
        <name>Zn(2+)</name>
        <dbReference type="ChEBI" id="CHEBI:29105"/>
    </ligand>
</feature>
<comment type="catalytic activity">
    <reaction evidence="8 11">
        <text>thymidine + ATP = dTMP + ADP + H(+)</text>
        <dbReference type="Rhea" id="RHEA:19129"/>
        <dbReference type="ChEBI" id="CHEBI:15378"/>
        <dbReference type="ChEBI" id="CHEBI:17748"/>
        <dbReference type="ChEBI" id="CHEBI:30616"/>
        <dbReference type="ChEBI" id="CHEBI:63528"/>
        <dbReference type="ChEBI" id="CHEBI:456216"/>
        <dbReference type="EC" id="2.7.1.21"/>
    </reaction>
</comment>
<dbReference type="GO" id="GO:0008270">
    <property type="term" value="F:zinc ion binding"/>
    <property type="evidence" value="ECO:0007669"/>
    <property type="project" value="UniProtKB-UniRule"/>
</dbReference>
<feature type="binding site" evidence="8">
    <location>
        <begin position="8"/>
        <end position="15"/>
    </location>
    <ligand>
        <name>ATP</name>
        <dbReference type="ChEBI" id="CHEBI:30616"/>
    </ligand>
</feature>
<evidence type="ECO:0000256" key="6">
    <source>
        <dbReference type="ARBA" id="ARBA00022777"/>
    </source>
</evidence>
<dbReference type="InterPro" id="IPR001267">
    <property type="entry name" value="Thymidine_kinase"/>
</dbReference>
<dbReference type="HAMAP" id="MF_00124">
    <property type="entry name" value="Thymidine_kinase"/>
    <property type="match status" value="1"/>
</dbReference>
<gene>
    <name evidence="13" type="primary">tdk2</name>
    <name evidence="8" type="synonym">tdk</name>
    <name evidence="13" type="ORF">METESE_13380</name>
</gene>
<sequence>MSVFFRYGAMNAGKSIQVLTVRYNYQERHQSVFLFKPSVDTRDGANLIHARIGLDAPVDELIKPDTDIDELFERTKARQGRPACILVDEAQFLTRRQVEQFCDLSDRTGIPVMCFGLRSDFRGELFPGSAALLALADRIEELKTICWCGKKAIMNARIVDGHVVLEGPQILIGGNDSYTALCRKHWREGIHTPPVA</sequence>
<dbReference type="EMBL" id="AP027081">
    <property type="protein sequence ID" value="BDU76380.1"/>
    <property type="molecule type" value="Genomic_DNA"/>
</dbReference>
<evidence type="ECO:0000256" key="10">
    <source>
        <dbReference type="PIRSR" id="PIRSR035805-2"/>
    </source>
</evidence>
<evidence type="ECO:0000256" key="11">
    <source>
        <dbReference type="RuleBase" id="RU000544"/>
    </source>
</evidence>
<evidence type="ECO:0000313" key="14">
    <source>
        <dbReference type="Proteomes" id="UP001228113"/>
    </source>
</evidence>
<dbReference type="InterPro" id="IPR027417">
    <property type="entry name" value="P-loop_NTPase"/>
</dbReference>
<evidence type="ECO:0000256" key="12">
    <source>
        <dbReference type="RuleBase" id="RU004165"/>
    </source>
</evidence>
<dbReference type="GO" id="GO:0005524">
    <property type="term" value="F:ATP binding"/>
    <property type="evidence" value="ECO:0007669"/>
    <property type="project" value="UniProtKB-UniRule"/>
</dbReference>
<accession>A0AA48GXT9</accession>
<dbReference type="InterPro" id="IPR020633">
    <property type="entry name" value="Thymidine_kinase_CS"/>
</dbReference>
<evidence type="ECO:0000256" key="5">
    <source>
        <dbReference type="ARBA" id="ARBA00022741"/>
    </source>
</evidence>
<keyword evidence="6 8" id="KW-0418">Kinase</keyword>
<dbReference type="EC" id="2.7.1.21" evidence="2 8"/>
<keyword evidence="3 8" id="KW-0237">DNA synthesis</keyword>
<evidence type="ECO:0000256" key="7">
    <source>
        <dbReference type="ARBA" id="ARBA00022840"/>
    </source>
</evidence>
<keyword evidence="7 8" id="KW-0067">ATP-binding</keyword>
<evidence type="ECO:0000313" key="13">
    <source>
        <dbReference type="EMBL" id="BDU76380.1"/>
    </source>
</evidence>
<feature type="binding site" evidence="10">
    <location>
        <begin position="170"/>
        <end position="173"/>
    </location>
    <ligand>
        <name>substrate</name>
    </ligand>
</feature>
<evidence type="ECO:0000256" key="4">
    <source>
        <dbReference type="ARBA" id="ARBA00022679"/>
    </source>
</evidence>
<feature type="binding site" evidence="8">
    <location>
        <position position="148"/>
    </location>
    <ligand>
        <name>Zn(2+)</name>
        <dbReference type="ChEBI" id="CHEBI:29105"/>
    </ligand>
</feature>
<dbReference type="NCBIfam" id="NF003300">
    <property type="entry name" value="PRK04296.1-5"/>
    <property type="match status" value="1"/>
</dbReference>
<dbReference type="GO" id="GO:0005829">
    <property type="term" value="C:cytosol"/>
    <property type="evidence" value="ECO:0007669"/>
    <property type="project" value="TreeGrafter"/>
</dbReference>